<gene>
    <name evidence="4" type="ORF">MC7420_5931</name>
</gene>
<dbReference type="GO" id="GO:0008270">
    <property type="term" value="F:zinc ion binding"/>
    <property type="evidence" value="ECO:0007669"/>
    <property type="project" value="InterPro"/>
</dbReference>
<dbReference type="GO" id="GO:0006508">
    <property type="term" value="P:proteolysis"/>
    <property type="evidence" value="ECO:0007669"/>
    <property type="project" value="UniProtKB-KW"/>
</dbReference>
<dbReference type="Proteomes" id="UP000003835">
    <property type="component" value="Unassembled WGS sequence"/>
</dbReference>
<keyword evidence="2" id="KW-0378">Hydrolase</keyword>
<proteinExistence type="predicted"/>
<accession>B4VW14</accession>
<keyword evidence="1" id="KW-0645">Protease</keyword>
<organism evidence="4 5">
    <name type="scientific">Coleofasciculus chthonoplastes PCC 7420</name>
    <dbReference type="NCBI Taxonomy" id="118168"/>
    <lineage>
        <taxon>Bacteria</taxon>
        <taxon>Bacillati</taxon>
        <taxon>Cyanobacteriota</taxon>
        <taxon>Cyanophyceae</taxon>
        <taxon>Coleofasciculales</taxon>
        <taxon>Coleofasciculaceae</taxon>
        <taxon>Coleofasciculus</taxon>
    </lineage>
</organism>
<dbReference type="GO" id="GO:0016020">
    <property type="term" value="C:membrane"/>
    <property type="evidence" value="ECO:0007669"/>
    <property type="project" value="InterPro"/>
</dbReference>
<dbReference type="GO" id="GO:0004222">
    <property type="term" value="F:metalloendopeptidase activity"/>
    <property type="evidence" value="ECO:0007669"/>
    <property type="project" value="InterPro"/>
</dbReference>
<dbReference type="AlphaFoldDB" id="B4VW14"/>
<feature type="domain" description="Peptidase M41 FtsH extracellular" evidence="3">
    <location>
        <begin position="11"/>
        <end position="55"/>
    </location>
</feature>
<dbReference type="RefSeq" id="WP_006102812.1">
    <property type="nucleotide sequence ID" value="NZ_DS989855.1"/>
</dbReference>
<reference evidence="4 5" key="1">
    <citation type="submission" date="2008-07" db="EMBL/GenBank/DDBJ databases">
        <authorList>
            <person name="Tandeau de Marsac N."/>
            <person name="Ferriera S."/>
            <person name="Johnson J."/>
            <person name="Kravitz S."/>
            <person name="Beeson K."/>
            <person name="Sutton G."/>
            <person name="Rogers Y.-H."/>
            <person name="Friedman R."/>
            <person name="Frazier M."/>
            <person name="Venter J.C."/>
        </authorList>
    </citation>
    <scope>NUCLEOTIDE SEQUENCE [LARGE SCALE GENOMIC DNA]</scope>
    <source>
        <strain evidence="4 5">PCC 7420</strain>
    </source>
</reference>
<dbReference type="HOGENOM" id="CLU_2599995_0_0_3"/>
<evidence type="ECO:0000256" key="2">
    <source>
        <dbReference type="ARBA" id="ARBA00022801"/>
    </source>
</evidence>
<evidence type="ECO:0000256" key="1">
    <source>
        <dbReference type="ARBA" id="ARBA00022670"/>
    </source>
</evidence>
<dbReference type="STRING" id="118168.MC7420_5931"/>
<evidence type="ECO:0000259" key="3">
    <source>
        <dbReference type="Pfam" id="PF06480"/>
    </source>
</evidence>
<evidence type="ECO:0000313" key="5">
    <source>
        <dbReference type="Proteomes" id="UP000003835"/>
    </source>
</evidence>
<dbReference type="Gene3D" id="3.30.720.210">
    <property type="match status" value="1"/>
</dbReference>
<dbReference type="GO" id="GO:0005524">
    <property type="term" value="F:ATP binding"/>
    <property type="evidence" value="ECO:0007669"/>
    <property type="project" value="InterPro"/>
</dbReference>
<dbReference type="Pfam" id="PF06480">
    <property type="entry name" value="FtsH_ext"/>
    <property type="match status" value="1"/>
</dbReference>
<keyword evidence="5" id="KW-1185">Reference proteome</keyword>
<dbReference type="InterPro" id="IPR011546">
    <property type="entry name" value="Pept_M41_FtsH_extracell"/>
</dbReference>
<protein>
    <recommendedName>
        <fullName evidence="3">Peptidase M41 FtsH extracellular domain-containing protein</fullName>
    </recommendedName>
</protein>
<dbReference type="EMBL" id="DS989855">
    <property type="protein sequence ID" value="EDX74051.1"/>
    <property type="molecule type" value="Genomic_DNA"/>
</dbReference>
<sequence length="79" mass="8992">MKCEIERDIRRQVPYSQFLEQVQADKVEQATIGREQIRYQLKEGATSESEESRSFKTIAVRSSGSEIGYVSTNFVGAFP</sequence>
<evidence type="ECO:0000313" key="4">
    <source>
        <dbReference type="EMBL" id="EDX74051.1"/>
    </source>
</evidence>
<dbReference type="GO" id="GO:0004176">
    <property type="term" value="F:ATP-dependent peptidase activity"/>
    <property type="evidence" value="ECO:0007669"/>
    <property type="project" value="InterPro"/>
</dbReference>
<name>B4VW14_9CYAN</name>